<dbReference type="OrthoDB" id="9770099at2"/>
<dbReference type="GO" id="GO:0005886">
    <property type="term" value="C:plasma membrane"/>
    <property type="evidence" value="ECO:0007669"/>
    <property type="project" value="UniProtKB-SubCell"/>
</dbReference>
<sequence>MNNWDLLKMGFHNLWRKKTRTFLTVLGVIIGTCSIVVMMSIGIANDQGTKEWIESMGDLSIIEVYSSGRYGDMDSRNSKKQVKLDDQGIEKLEKIDGVKAVMPIKEMRLKVAAGKMIGNVNVIGIKPEVMEAFDFKVQEGRLLTSTDKETLVFGTEVADRFYDPRSRNRYDRDPNAPKVNLISSKLMLSSDNNYGEKKRNQRNQRDDDYKPPKPHKVKGVGLLAQSGREQDWNAYMNITALEKIIKEDQDARHEKRRRSDNEDQYEQVKVKVIDIQRVEEIQEKIKAMGLDASSLTEWLKSMREQMKKSQMMLGGIGAVSLLVAAIGITNTMIMSIYERTREIGVMKVIGANLVDIKRLFLFEAAMIGFVGGILGITLSYGLSFALNKFGEGSMEGMDMMMGGMSGSAGMSIIPIELALGGVAFATVIGIISGYLPARRAMNLSALEAIKTE</sequence>
<evidence type="ECO:0000256" key="2">
    <source>
        <dbReference type="ARBA" id="ARBA00022475"/>
    </source>
</evidence>
<evidence type="ECO:0000256" key="5">
    <source>
        <dbReference type="ARBA" id="ARBA00023136"/>
    </source>
</evidence>
<comment type="caution">
    <text evidence="11">The sequence shown here is derived from an EMBL/GenBank/DDBJ whole genome shotgun (WGS) entry which is preliminary data.</text>
</comment>
<feature type="compositionally biased region" description="Basic and acidic residues" evidence="7">
    <location>
        <begin position="194"/>
        <end position="211"/>
    </location>
</feature>
<gene>
    <name evidence="11" type="ORF">EV214_11173</name>
</gene>
<reference evidence="11 12" key="1">
    <citation type="submission" date="2019-03" db="EMBL/GenBank/DDBJ databases">
        <title>Genomic Encyclopedia of Type Strains, Phase IV (KMG-IV): sequencing the most valuable type-strain genomes for metagenomic binning, comparative biology and taxonomic classification.</title>
        <authorList>
            <person name="Goeker M."/>
        </authorList>
    </citation>
    <scope>NUCLEOTIDE SEQUENCE [LARGE SCALE GENOMIC DNA]</scope>
    <source>
        <strain evidence="11 12">DSM 102940</strain>
    </source>
</reference>
<feature type="region of interest" description="Disordered" evidence="7">
    <location>
        <begin position="190"/>
        <end position="219"/>
    </location>
</feature>
<feature type="transmembrane region" description="Helical" evidence="8">
    <location>
        <begin position="311"/>
        <end position="337"/>
    </location>
</feature>
<dbReference type="PANTHER" id="PTHR30572">
    <property type="entry name" value="MEMBRANE COMPONENT OF TRANSPORTER-RELATED"/>
    <property type="match status" value="1"/>
</dbReference>
<dbReference type="Proteomes" id="UP000294919">
    <property type="component" value="Unassembled WGS sequence"/>
</dbReference>
<dbReference type="PANTHER" id="PTHR30572:SF4">
    <property type="entry name" value="ABC TRANSPORTER PERMEASE YTRF"/>
    <property type="match status" value="1"/>
</dbReference>
<evidence type="ECO:0000259" key="9">
    <source>
        <dbReference type="Pfam" id="PF02687"/>
    </source>
</evidence>
<keyword evidence="11" id="KW-0449">Lipoprotein</keyword>
<feature type="transmembrane region" description="Helical" evidence="8">
    <location>
        <begin position="21"/>
        <end position="44"/>
    </location>
</feature>
<evidence type="ECO:0000256" key="7">
    <source>
        <dbReference type="SAM" id="MobiDB-lite"/>
    </source>
</evidence>
<keyword evidence="3 8" id="KW-0812">Transmembrane</keyword>
<feature type="domain" description="MacB-like periplasmic core" evidence="10">
    <location>
        <begin position="21"/>
        <end position="287"/>
    </location>
</feature>
<keyword evidence="2" id="KW-1003">Cell membrane</keyword>
<evidence type="ECO:0000256" key="6">
    <source>
        <dbReference type="ARBA" id="ARBA00038076"/>
    </source>
</evidence>
<keyword evidence="12" id="KW-1185">Reference proteome</keyword>
<evidence type="ECO:0000256" key="1">
    <source>
        <dbReference type="ARBA" id="ARBA00004651"/>
    </source>
</evidence>
<protein>
    <submittedName>
        <fullName evidence="11">ABC-type lipoprotein release transport system permease subunit</fullName>
    </submittedName>
</protein>
<feature type="domain" description="ABC3 transporter permease C-terminal" evidence="9">
    <location>
        <begin position="316"/>
        <end position="444"/>
    </location>
</feature>
<name>A0A4V2SBB3_9FIRM</name>
<comment type="similarity">
    <text evidence="6">Belongs to the ABC-4 integral membrane protein family.</text>
</comment>
<dbReference type="InterPro" id="IPR025857">
    <property type="entry name" value="MacB_PCD"/>
</dbReference>
<evidence type="ECO:0000259" key="10">
    <source>
        <dbReference type="Pfam" id="PF12704"/>
    </source>
</evidence>
<dbReference type="GO" id="GO:0022857">
    <property type="term" value="F:transmembrane transporter activity"/>
    <property type="evidence" value="ECO:0007669"/>
    <property type="project" value="TreeGrafter"/>
</dbReference>
<evidence type="ECO:0000256" key="8">
    <source>
        <dbReference type="SAM" id="Phobius"/>
    </source>
</evidence>
<feature type="transmembrane region" description="Helical" evidence="8">
    <location>
        <begin position="406"/>
        <end position="435"/>
    </location>
</feature>
<dbReference type="InterPro" id="IPR050250">
    <property type="entry name" value="Macrolide_Exporter_MacB"/>
</dbReference>
<accession>A0A4V2SBB3</accession>
<dbReference type="Pfam" id="PF12704">
    <property type="entry name" value="MacB_PCD"/>
    <property type="match status" value="1"/>
</dbReference>
<dbReference type="RefSeq" id="WP_132245128.1">
    <property type="nucleotide sequence ID" value="NZ_SLWV01000011.1"/>
</dbReference>
<comment type="subcellular location">
    <subcellularLocation>
        <location evidence="1">Cell membrane</location>
        <topology evidence="1">Multi-pass membrane protein</topology>
    </subcellularLocation>
</comment>
<evidence type="ECO:0000256" key="3">
    <source>
        <dbReference type="ARBA" id="ARBA00022692"/>
    </source>
</evidence>
<evidence type="ECO:0000256" key="4">
    <source>
        <dbReference type="ARBA" id="ARBA00022989"/>
    </source>
</evidence>
<evidence type="ECO:0000313" key="12">
    <source>
        <dbReference type="Proteomes" id="UP000294919"/>
    </source>
</evidence>
<dbReference type="InterPro" id="IPR003838">
    <property type="entry name" value="ABC3_permease_C"/>
</dbReference>
<keyword evidence="5 8" id="KW-0472">Membrane</keyword>
<feature type="transmembrane region" description="Helical" evidence="8">
    <location>
        <begin position="358"/>
        <end position="386"/>
    </location>
</feature>
<dbReference type="AlphaFoldDB" id="A0A4V2SBB3"/>
<proteinExistence type="inferred from homology"/>
<dbReference type="EMBL" id="SLWV01000011">
    <property type="protein sequence ID" value="TCO74810.1"/>
    <property type="molecule type" value="Genomic_DNA"/>
</dbReference>
<keyword evidence="4 8" id="KW-1133">Transmembrane helix</keyword>
<dbReference type="Pfam" id="PF02687">
    <property type="entry name" value="FtsX"/>
    <property type="match status" value="1"/>
</dbReference>
<organism evidence="11 12">
    <name type="scientific">Marinisporobacter balticus</name>
    <dbReference type="NCBI Taxonomy" id="2018667"/>
    <lineage>
        <taxon>Bacteria</taxon>
        <taxon>Bacillati</taxon>
        <taxon>Bacillota</taxon>
        <taxon>Clostridia</taxon>
        <taxon>Peptostreptococcales</taxon>
        <taxon>Thermotaleaceae</taxon>
        <taxon>Marinisporobacter</taxon>
    </lineage>
</organism>
<evidence type="ECO:0000313" key="11">
    <source>
        <dbReference type="EMBL" id="TCO74810.1"/>
    </source>
</evidence>